<protein>
    <submittedName>
        <fullName evidence="3">Uncharacterized protein</fullName>
    </submittedName>
</protein>
<keyword evidence="1" id="KW-0175">Coiled coil</keyword>
<evidence type="ECO:0000256" key="2">
    <source>
        <dbReference type="SAM" id="Phobius"/>
    </source>
</evidence>
<accession>A0AAD2G2M4</accession>
<feature type="coiled-coil region" evidence="1">
    <location>
        <begin position="102"/>
        <end position="174"/>
    </location>
</feature>
<comment type="caution">
    <text evidence="3">The sequence shown here is derived from an EMBL/GenBank/DDBJ whole genome shotgun (WGS) entry which is preliminary data.</text>
</comment>
<dbReference type="Proteomes" id="UP001295423">
    <property type="component" value="Unassembled WGS sequence"/>
</dbReference>
<feature type="transmembrane region" description="Helical" evidence="2">
    <location>
        <begin position="20"/>
        <end position="40"/>
    </location>
</feature>
<dbReference type="AlphaFoldDB" id="A0AAD2G2M4"/>
<keyword evidence="4" id="KW-1185">Reference proteome</keyword>
<keyword evidence="2" id="KW-1133">Transmembrane helix</keyword>
<sequence>MVSISTPSRNRKHDPLMSGPTLPFLYFCLGAMFMSLFGRLSTMMNVSSGKAYSNELDPNAVLNDLPGGNPHNRLQQQQVGEVEGGLPNTNPQQQYQYLTDELQKKQHSYLELETKYKEAQAQLQSQQEKIAKYESVVDELYKSRRRYGQSEEQKESLNSTLLEVEEKIDKVRSILRGGNSQDGGSAR</sequence>
<reference evidence="3" key="1">
    <citation type="submission" date="2023-08" db="EMBL/GenBank/DDBJ databases">
        <authorList>
            <person name="Audoor S."/>
            <person name="Bilcke G."/>
        </authorList>
    </citation>
    <scope>NUCLEOTIDE SEQUENCE</scope>
</reference>
<keyword evidence="2" id="KW-0812">Transmembrane</keyword>
<name>A0AAD2G2M4_9STRA</name>
<keyword evidence="2" id="KW-0472">Membrane</keyword>
<evidence type="ECO:0000256" key="1">
    <source>
        <dbReference type="SAM" id="Coils"/>
    </source>
</evidence>
<gene>
    <name evidence="3" type="ORF">CYCCA115_LOCUS17911</name>
</gene>
<dbReference type="EMBL" id="CAKOGP040002003">
    <property type="protein sequence ID" value="CAJ1959490.1"/>
    <property type="molecule type" value="Genomic_DNA"/>
</dbReference>
<evidence type="ECO:0000313" key="4">
    <source>
        <dbReference type="Proteomes" id="UP001295423"/>
    </source>
</evidence>
<proteinExistence type="predicted"/>
<organism evidence="3 4">
    <name type="scientific">Cylindrotheca closterium</name>
    <dbReference type="NCBI Taxonomy" id="2856"/>
    <lineage>
        <taxon>Eukaryota</taxon>
        <taxon>Sar</taxon>
        <taxon>Stramenopiles</taxon>
        <taxon>Ochrophyta</taxon>
        <taxon>Bacillariophyta</taxon>
        <taxon>Bacillariophyceae</taxon>
        <taxon>Bacillariophycidae</taxon>
        <taxon>Bacillariales</taxon>
        <taxon>Bacillariaceae</taxon>
        <taxon>Cylindrotheca</taxon>
    </lineage>
</organism>
<evidence type="ECO:0000313" key="3">
    <source>
        <dbReference type="EMBL" id="CAJ1959490.1"/>
    </source>
</evidence>
<dbReference type="Gene3D" id="1.10.287.1490">
    <property type="match status" value="1"/>
</dbReference>